<feature type="region of interest" description="Disordered" evidence="1">
    <location>
        <begin position="14"/>
        <end position="63"/>
    </location>
</feature>
<name>L0NHT0_9HYPH</name>
<organism evidence="2 3">
    <name type="scientific">Pseudorhizobium banfieldiae</name>
    <dbReference type="NCBI Taxonomy" id="1125847"/>
    <lineage>
        <taxon>Bacteria</taxon>
        <taxon>Pseudomonadati</taxon>
        <taxon>Pseudomonadota</taxon>
        <taxon>Alphaproteobacteria</taxon>
        <taxon>Hyphomicrobiales</taxon>
        <taxon>Rhizobiaceae</taxon>
        <taxon>Rhizobium/Agrobacterium group</taxon>
        <taxon>Pseudorhizobium</taxon>
    </lineage>
</organism>
<evidence type="ECO:0000313" key="3">
    <source>
        <dbReference type="Proteomes" id="UP000010792"/>
    </source>
</evidence>
<evidence type="ECO:0000256" key="1">
    <source>
        <dbReference type="SAM" id="MobiDB-lite"/>
    </source>
</evidence>
<dbReference type="Proteomes" id="UP000010792">
    <property type="component" value="Chromosome"/>
</dbReference>
<reference evidence="2 3" key="1">
    <citation type="journal article" date="2013" name="Genome Biol. Evol.">
        <title>Life in an arsenic-containing gold mine: genome and physiology of the autotrophic arsenite-oxidizing bacterium rhizobium sp. NT-26.</title>
        <authorList>
            <person name="Andres J."/>
            <person name="Arsene-Ploetze F."/>
            <person name="Barbe V."/>
            <person name="Brochier-Armanet C."/>
            <person name="Cleiss-Arnold J."/>
            <person name="Coppee J.Y."/>
            <person name="Dillies M.A."/>
            <person name="Geist"/>
            <person name="L"/>
            <person name="Joublin A."/>
            <person name="Koechler S."/>
            <person name="Lassalle F."/>
            <person name="Marchal M."/>
            <person name="Medigue C."/>
            <person name="Muller D."/>
            <person name="Nesme X."/>
            <person name="Plewniak F."/>
            <person name="Proux C."/>
            <person name="Ramirez-Bahena M.H."/>
            <person name="Schenowitz C."/>
            <person name="Sismeiro O."/>
            <person name="Vallenet D."/>
            <person name="Santini J.M."/>
            <person name="Bertin P.N."/>
        </authorList>
    </citation>
    <scope>NUCLEOTIDE SEQUENCE [LARGE SCALE GENOMIC DNA]</scope>
    <source>
        <strain evidence="2 3">NT-26</strain>
    </source>
</reference>
<keyword evidence="3" id="KW-1185">Reference proteome</keyword>
<dbReference type="EMBL" id="FO082820">
    <property type="protein sequence ID" value="CCF20630.1"/>
    <property type="molecule type" value="Genomic_DNA"/>
</dbReference>
<feature type="compositionally biased region" description="Basic and acidic residues" evidence="1">
    <location>
        <begin position="28"/>
        <end position="56"/>
    </location>
</feature>
<gene>
    <name evidence="2" type="ORF">NT26_2906</name>
</gene>
<evidence type="ECO:0000313" key="2">
    <source>
        <dbReference type="EMBL" id="CCF20630.1"/>
    </source>
</evidence>
<accession>L0NHT0</accession>
<proteinExistence type="predicted"/>
<dbReference type="STRING" id="1125847.NT26_2906"/>
<sequence>MAATSRIFHSLLRIGLAPTKRTGQGSERLGRSLKREREREREREGLPRQRTSRCEAAKPNVVE</sequence>
<protein>
    <submittedName>
        <fullName evidence="2">Uncharacterized protein</fullName>
    </submittedName>
</protein>
<dbReference type="AlphaFoldDB" id="L0NHT0"/>
<dbReference type="KEGG" id="rht:NT26_2906"/>